<reference evidence="3" key="1">
    <citation type="submission" date="2020-02" db="EMBL/GenBank/DDBJ databases">
        <authorList>
            <person name="Meier V. D."/>
        </authorList>
    </citation>
    <scope>NUCLEOTIDE SEQUENCE</scope>
    <source>
        <strain evidence="3">AVDCRST_MAG81</strain>
    </source>
</reference>
<organism evidence="3">
    <name type="scientific">uncultured Synechococcales cyanobacterium</name>
    <dbReference type="NCBI Taxonomy" id="1936017"/>
    <lineage>
        <taxon>Bacteria</taxon>
        <taxon>Bacillati</taxon>
        <taxon>Cyanobacteriota</taxon>
        <taxon>Cyanophyceae</taxon>
        <taxon>Synechococcales</taxon>
        <taxon>environmental samples</taxon>
    </lineage>
</organism>
<feature type="domain" description="M23ase beta-sheet core" evidence="2">
    <location>
        <begin position="63"/>
        <end position="163"/>
    </location>
</feature>
<dbReference type="InterPro" id="IPR011055">
    <property type="entry name" value="Dup_hybrid_motif"/>
</dbReference>
<dbReference type="Pfam" id="PF01551">
    <property type="entry name" value="Peptidase_M23"/>
    <property type="match status" value="1"/>
</dbReference>
<dbReference type="Gene3D" id="2.70.70.10">
    <property type="entry name" value="Glucose Permease (Domain IIA)"/>
    <property type="match status" value="1"/>
</dbReference>
<keyword evidence="1" id="KW-0732">Signal</keyword>
<evidence type="ECO:0000259" key="2">
    <source>
        <dbReference type="Pfam" id="PF01551"/>
    </source>
</evidence>
<gene>
    <name evidence="3" type="ORF">AVDCRST_MAG81-1908</name>
</gene>
<protein>
    <submittedName>
        <fullName evidence="3">Phage tail tape measure protein</fullName>
    </submittedName>
</protein>
<accession>A0A6J4UHX9</accession>
<dbReference type="PANTHER" id="PTHR21666:SF289">
    <property type="entry name" value="L-ALA--D-GLU ENDOPEPTIDASE"/>
    <property type="match status" value="1"/>
</dbReference>
<evidence type="ECO:0000313" key="3">
    <source>
        <dbReference type="EMBL" id="CAA9551171.1"/>
    </source>
</evidence>
<dbReference type="InterPro" id="IPR050570">
    <property type="entry name" value="Cell_wall_metabolism_enzyme"/>
</dbReference>
<proteinExistence type="predicted"/>
<dbReference type="EMBL" id="CADCWO010000001">
    <property type="protein sequence ID" value="CAA9551171.1"/>
    <property type="molecule type" value="Genomic_DNA"/>
</dbReference>
<dbReference type="AlphaFoldDB" id="A0A6J4UHX9"/>
<dbReference type="CDD" id="cd12797">
    <property type="entry name" value="M23_peptidase"/>
    <property type="match status" value="1"/>
</dbReference>
<dbReference type="InterPro" id="IPR016047">
    <property type="entry name" value="M23ase_b-sheet_dom"/>
</dbReference>
<evidence type="ECO:0000256" key="1">
    <source>
        <dbReference type="ARBA" id="ARBA00022729"/>
    </source>
</evidence>
<sequence length="215" mass="23389">MVANAVALLNPERGSGGIISEVALQSNPTEAAPLVGLCHPLREAGIISQGPHGSYSHLGPMEYAFDLSVDIGMPVYAMRSGKVLNLEDRFPDTGGGEENLHKFNYVLIEHTNEYRSAYLHLEQGFQARIGIKLGDRVQAGQLISYSGNSGWSTGPHLRIEIHYAAPKGSFGQTAPFQIDRICGSGVIALAQVERRLANRQTKWLNSVLAHLVRQC</sequence>
<dbReference type="PANTHER" id="PTHR21666">
    <property type="entry name" value="PEPTIDASE-RELATED"/>
    <property type="match status" value="1"/>
</dbReference>
<name>A0A6J4UHX9_9CYAN</name>
<dbReference type="GO" id="GO:0004222">
    <property type="term" value="F:metalloendopeptidase activity"/>
    <property type="evidence" value="ECO:0007669"/>
    <property type="project" value="TreeGrafter"/>
</dbReference>
<dbReference type="SUPFAM" id="SSF51261">
    <property type="entry name" value="Duplicated hybrid motif"/>
    <property type="match status" value="1"/>
</dbReference>